<accession>A0A918H4B5</accession>
<proteinExistence type="predicted"/>
<evidence type="ECO:0000313" key="1">
    <source>
        <dbReference type="EMBL" id="GGT34057.1"/>
    </source>
</evidence>
<comment type="caution">
    <text evidence="1">The sequence shown here is derived from an EMBL/GenBank/DDBJ whole genome shotgun (WGS) entry which is preliminary data.</text>
</comment>
<dbReference type="RefSeq" id="WP_189202007.1">
    <property type="nucleotide sequence ID" value="NZ_BMQQ01000009.1"/>
</dbReference>
<dbReference type="AlphaFoldDB" id="A0A918H4B5"/>
<dbReference type="SUPFAM" id="SSF55073">
    <property type="entry name" value="Nucleotide cyclase"/>
    <property type="match status" value="1"/>
</dbReference>
<evidence type="ECO:0000313" key="2">
    <source>
        <dbReference type="Proteomes" id="UP000619486"/>
    </source>
</evidence>
<name>A0A918H4B5_9ACTN</name>
<dbReference type="Proteomes" id="UP000619486">
    <property type="component" value="Unassembled WGS sequence"/>
</dbReference>
<protein>
    <submittedName>
        <fullName evidence="1">Uncharacterized protein</fullName>
    </submittedName>
</protein>
<gene>
    <name evidence="1" type="ORF">GCM10014713_29800</name>
</gene>
<dbReference type="InterPro" id="IPR029787">
    <property type="entry name" value="Nucleotide_cyclase"/>
</dbReference>
<organism evidence="1 2">
    <name type="scientific">Streptomyces purpureus</name>
    <dbReference type="NCBI Taxonomy" id="1951"/>
    <lineage>
        <taxon>Bacteria</taxon>
        <taxon>Bacillati</taxon>
        <taxon>Actinomycetota</taxon>
        <taxon>Actinomycetes</taxon>
        <taxon>Kitasatosporales</taxon>
        <taxon>Streptomycetaceae</taxon>
        <taxon>Streptomyces</taxon>
    </lineage>
</organism>
<keyword evidence="2" id="KW-1185">Reference proteome</keyword>
<reference evidence="1" key="2">
    <citation type="submission" date="2020-09" db="EMBL/GenBank/DDBJ databases">
        <authorList>
            <person name="Sun Q."/>
            <person name="Ohkuma M."/>
        </authorList>
    </citation>
    <scope>NUCLEOTIDE SEQUENCE</scope>
    <source>
        <strain evidence="1">JCM 3172</strain>
    </source>
</reference>
<reference evidence="1" key="1">
    <citation type="journal article" date="2014" name="Int. J. Syst. Evol. Microbiol.">
        <title>Complete genome sequence of Corynebacterium casei LMG S-19264T (=DSM 44701T), isolated from a smear-ripened cheese.</title>
        <authorList>
            <consortium name="US DOE Joint Genome Institute (JGI-PGF)"/>
            <person name="Walter F."/>
            <person name="Albersmeier A."/>
            <person name="Kalinowski J."/>
            <person name="Ruckert C."/>
        </authorList>
    </citation>
    <scope>NUCLEOTIDE SEQUENCE</scope>
    <source>
        <strain evidence="1">JCM 3172</strain>
    </source>
</reference>
<dbReference type="EMBL" id="BMQQ01000009">
    <property type="protein sequence ID" value="GGT34057.1"/>
    <property type="molecule type" value="Genomic_DNA"/>
</dbReference>
<sequence>MHTDEADARRDLLLIDTEDSKSRNDKGLTAVSEALDTVMYALLDAAGARPDHCVIAYRGDGALVAVDPRVPLPVLLRTLLVTVPDELDDHNRRTPGPPVRQRFVLHRGAVTFRKDDVLGFAVNDAFVLLGSDPLKRRLRERPEDAFALCVSQAVYDEAVRPDHKGIRRERFHQILVRSRDETLLGWLYGEKPAAAVPSHAEPWRGTTAATVTVRDIHGGDNIIGNVFHGAVHHGDAGPED</sequence>
<dbReference type="Gene3D" id="3.30.70.1230">
    <property type="entry name" value="Nucleotide cyclase"/>
    <property type="match status" value="1"/>
</dbReference>